<dbReference type="PRINTS" id="PR00101">
    <property type="entry name" value="ATCASE"/>
</dbReference>
<feature type="domain" description="Aspartate/ornithine carbamoyltransferase Asp/Orn-binding" evidence="3">
    <location>
        <begin position="170"/>
        <end position="321"/>
    </location>
</feature>
<keyword evidence="1 2" id="KW-0808">Transferase</keyword>
<dbReference type="EMBL" id="MFIA01000026">
    <property type="protein sequence ID" value="OGF82137.1"/>
    <property type="molecule type" value="Genomic_DNA"/>
</dbReference>
<gene>
    <name evidence="5" type="ORF">A2924_00415</name>
</gene>
<reference evidence="5 6" key="1">
    <citation type="journal article" date="2016" name="Nat. Commun.">
        <title>Thousands of microbial genomes shed light on interconnected biogeochemical processes in an aquifer system.</title>
        <authorList>
            <person name="Anantharaman K."/>
            <person name="Brown C.T."/>
            <person name="Hug L.A."/>
            <person name="Sharon I."/>
            <person name="Castelle C.J."/>
            <person name="Probst A.J."/>
            <person name="Thomas B.C."/>
            <person name="Singh A."/>
            <person name="Wilkins M.J."/>
            <person name="Karaoz U."/>
            <person name="Brodie E.L."/>
            <person name="Williams K.H."/>
            <person name="Hubbard S.S."/>
            <person name="Banfield J.F."/>
        </authorList>
    </citation>
    <scope>NUCLEOTIDE SEQUENCE [LARGE SCALE GENOMIC DNA]</scope>
</reference>
<dbReference type="AlphaFoldDB" id="A0A1F5X2K8"/>
<dbReference type="GO" id="GO:0016743">
    <property type="term" value="F:carboxyl- or carbamoyltransferase activity"/>
    <property type="evidence" value="ECO:0007669"/>
    <property type="project" value="InterPro"/>
</dbReference>
<evidence type="ECO:0000313" key="6">
    <source>
        <dbReference type="Proteomes" id="UP000178046"/>
    </source>
</evidence>
<dbReference type="Pfam" id="PF02729">
    <property type="entry name" value="OTCace_N"/>
    <property type="match status" value="1"/>
</dbReference>
<evidence type="ECO:0000313" key="5">
    <source>
        <dbReference type="EMBL" id="OGF82137.1"/>
    </source>
</evidence>
<dbReference type="PRINTS" id="PR00100">
    <property type="entry name" value="AOTCASE"/>
</dbReference>
<sequence length="402" mass="45993">MRKIRHVLSAEDFDHSSLIDVFAETDKMKAACEDPQLAPALAHILIKDEKPLKFYILTDPSTRTETSFENAIENLGGKCKTKPLIFSSISKGETHRSTARTLGPYCICIIIRDDKDEFAAQAMAQAVKDYGLDVVIINAGCGKKEHPTQMLIDLYTIYERRRDEFVSGKLTYAFVGDISHSRTIHSDLLGLRNFGGTAYLAGPESENLPPWLTEKLKNSRLTLHKITDTLKIADKVDFWYFTRLQQNLRQKKVSKYANQRYAELFGANEQLRKKMRKDAVVLHPLPHGPEYHEKIDLEDPRFVHFLQADNGLYVRMALLKMIFDPHTEIKKLALERGFVEVSGFFRTIDIAAKDIINICRKAGCRMVEVQKNGWISMSSMKKKEEFANLLPNTFCKDCRNNK</sequence>
<organism evidence="5 6">
    <name type="scientific">Candidatus Giovannonibacteria bacterium RIFCSPLOWO2_01_FULL_44_16</name>
    <dbReference type="NCBI Taxonomy" id="1798348"/>
    <lineage>
        <taxon>Bacteria</taxon>
        <taxon>Candidatus Giovannoniibacteriota</taxon>
    </lineage>
</organism>
<dbReference type="InterPro" id="IPR006130">
    <property type="entry name" value="Asp/Orn_carbamoylTrfase"/>
</dbReference>
<name>A0A1F5X2K8_9BACT</name>
<dbReference type="InterPro" id="IPR006132">
    <property type="entry name" value="Asp/Orn_carbamoyltranf_P-bd"/>
</dbReference>
<dbReference type="GO" id="GO:0044205">
    <property type="term" value="P:'de novo' UMP biosynthetic process"/>
    <property type="evidence" value="ECO:0007669"/>
    <property type="project" value="UniProtKB-UniPathway"/>
</dbReference>
<dbReference type="Pfam" id="PF00185">
    <property type="entry name" value="OTCace"/>
    <property type="match status" value="1"/>
</dbReference>
<evidence type="ECO:0000256" key="2">
    <source>
        <dbReference type="RuleBase" id="RU003634"/>
    </source>
</evidence>
<comment type="caution">
    <text evidence="5">The sequence shown here is derived from an EMBL/GenBank/DDBJ whole genome shotgun (WGS) entry which is preliminary data.</text>
</comment>
<evidence type="ECO:0000259" key="3">
    <source>
        <dbReference type="Pfam" id="PF00185"/>
    </source>
</evidence>
<accession>A0A1F5X2K8</accession>
<evidence type="ECO:0000256" key="1">
    <source>
        <dbReference type="ARBA" id="ARBA00022679"/>
    </source>
</evidence>
<dbReference type="Proteomes" id="UP000178046">
    <property type="component" value="Unassembled WGS sequence"/>
</dbReference>
<feature type="domain" description="Aspartate/ornithine carbamoyltransferase carbamoyl-P binding" evidence="4">
    <location>
        <begin position="5"/>
        <end position="159"/>
    </location>
</feature>
<dbReference type="PANTHER" id="PTHR45753">
    <property type="entry name" value="ORNITHINE CARBAMOYLTRANSFERASE, MITOCHONDRIAL"/>
    <property type="match status" value="1"/>
</dbReference>
<dbReference type="PANTHER" id="PTHR45753:SF6">
    <property type="entry name" value="ASPARTATE CARBAMOYLTRANSFERASE"/>
    <property type="match status" value="1"/>
</dbReference>
<dbReference type="GO" id="GO:0006520">
    <property type="term" value="P:amino acid metabolic process"/>
    <property type="evidence" value="ECO:0007669"/>
    <property type="project" value="InterPro"/>
</dbReference>
<dbReference type="InterPro" id="IPR036901">
    <property type="entry name" value="Asp/Orn_carbamoylTrfase_sf"/>
</dbReference>
<protein>
    <submittedName>
        <fullName evidence="5">Uncharacterized protein</fullName>
    </submittedName>
</protein>
<comment type="similarity">
    <text evidence="2">Belongs to the aspartate/ornithine carbamoyltransferase superfamily.</text>
</comment>
<dbReference type="Gene3D" id="3.40.50.1370">
    <property type="entry name" value="Aspartate/ornithine carbamoyltransferase"/>
    <property type="match status" value="2"/>
</dbReference>
<proteinExistence type="inferred from homology"/>
<dbReference type="SUPFAM" id="SSF53671">
    <property type="entry name" value="Aspartate/ornithine carbamoyltransferase"/>
    <property type="match status" value="1"/>
</dbReference>
<dbReference type="UniPathway" id="UPA00070">
    <property type="reaction ID" value="UER00116"/>
</dbReference>
<evidence type="ECO:0000259" key="4">
    <source>
        <dbReference type="Pfam" id="PF02729"/>
    </source>
</evidence>
<dbReference type="InterPro" id="IPR006131">
    <property type="entry name" value="Asp_carbamoyltransf_Asp/Orn-bd"/>
</dbReference>
<dbReference type="GO" id="GO:0016597">
    <property type="term" value="F:amino acid binding"/>
    <property type="evidence" value="ECO:0007669"/>
    <property type="project" value="InterPro"/>
</dbReference>